<dbReference type="PROSITE" id="PS51819">
    <property type="entry name" value="VOC"/>
    <property type="match status" value="1"/>
</dbReference>
<dbReference type="Proteomes" id="UP000736583">
    <property type="component" value="Unassembled WGS sequence"/>
</dbReference>
<dbReference type="InterPro" id="IPR037523">
    <property type="entry name" value="VOC_core"/>
</dbReference>
<dbReference type="RefSeq" id="WP_216457466.1">
    <property type="nucleotide sequence ID" value="NZ_JAHLQL010000005.1"/>
</dbReference>
<dbReference type="InterPro" id="IPR000335">
    <property type="entry name" value="Bleomycin-R"/>
</dbReference>
<evidence type="ECO:0000256" key="1">
    <source>
        <dbReference type="ARBA" id="ARBA00023251"/>
    </source>
</evidence>
<keyword evidence="4" id="KW-1185">Reference proteome</keyword>
<gene>
    <name evidence="3" type="ORF">KQI89_13220</name>
</gene>
<evidence type="ECO:0000313" key="3">
    <source>
        <dbReference type="EMBL" id="MBU5592710.1"/>
    </source>
</evidence>
<sequence length="136" mass="16235">MSEYWNVMVPELIVLNFNESLEFYTNVLGFHVKFQRTNPDFAYLVYEDQVQIMIEAYHETGWNTGELLYPLGRGINLQIEVKNVDVLIGNLKIRNYPFFRELICSEYIEDDVIHRQKEFLVQDPNGYLLRFCEVQE</sequence>
<name>A0ABS6F2J8_9CLOT</name>
<keyword evidence="1" id="KW-0046">Antibiotic resistance</keyword>
<feature type="domain" description="VOC" evidence="2">
    <location>
        <begin position="3"/>
        <end position="134"/>
    </location>
</feature>
<proteinExistence type="predicted"/>
<dbReference type="EMBL" id="JAHLQL010000005">
    <property type="protein sequence ID" value="MBU5592710.1"/>
    <property type="molecule type" value="Genomic_DNA"/>
</dbReference>
<evidence type="ECO:0000313" key="4">
    <source>
        <dbReference type="Proteomes" id="UP000736583"/>
    </source>
</evidence>
<evidence type="ECO:0000259" key="2">
    <source>
        <dbReference type="PROSITE" id="PS51819"/>
    </source>
</evidence>
<comment type="caution">
    <text evidence="3">The sequence shown here is derived from an EMBL/GenBank/DDBJ whole genome shotgun (WGS) entry which is preliminary data.</text>
</comment>
<protein>
    <submittedName>
        <fullName evidence="3">VOC family protein</fullName>
    </submittedName>
</protein>
<accession>A0ABS6F2J8</accession>
<reference evidence="3 4" key="1">
    <citation type="submission" date="2021-06" db="EMBL/GenBank/DDBJ databases">
        <authorList>
            <person name="Sun Q."/>
            <person name="Li D."/>
        </authorList>
    </citation>
    <scope>NUCLEOTIDE SEQUENCE [LARGE SCALE GENOMIC DNA]</scope>
    <source>
        <strain evidence="3 4">MSJ-4</strain>
    </source>
</reference>
<dbReference type="CDD" id="cd08349">
    <property type="entry name" value="BLMA_like"/>
    <property type="match status" value="1"/>
</dbReference>
<organism evidence="3 4">
    <name type="scientific">Clostridium simiarum</name>
    <dbReference type="NCBI Taxonomy" id="2841506"/>
    <lineage>
        <taxon>Bacteria</taxon>
        <taxon>Bacillati</taxon>
        <taxon>Bacillota</taxon>
        <taxon>Clostridia</taxon>
        <taxon>Eubacteriales</taxon>
        <taxon>Clostridiaceae</taxon>
        <taxon>Clostridium</taxon>
    </lineage>
</organism>